<gene>
    <name evidence="2" type="ORF">PHMEG_00031204</name>
</gene>
<reference evidence="3" key="1">
    <citation type="submission" date="2017-03" db="EMBL/GenBank/DDBJ databases">
        <title>Phytopthora megakarya and P. palmivora, two closely related causual agents of cacao black pod achieved similar genome size and gene model numbers by different mechanisms.</title>
        <authorList>
            <person name="Ali S."/>
            <person name="Shao J."/>
            <person name="Larry D.J."/>
            <person name="Kronmiller B."/>
            <person name="Shen D."/>
            <person name="Strem M.D."/>
            <person name="Melnick R.L."/>
            <person name="Guiltinan M.J."/>
            <person name="Tyler B.M."/>
            <person name="Meinhardt L.W."/>
            <person name="Bailey B.A."/>
        </authorList>
    </citation>
    <scope>NUCLEOTIDE SEQUENCE [LARGE SCALE GENOMIC DNA]</scope>
    <source>
        <strain evidence="3">zdho120</strain>
    </source>
</reference>
<name>A0A225UX89_9STRA</name>
<evidence type="ECO:0000313" key="2">
    <source>
        <dbReference type="EMBL" id="OWY98115.1"/>
    </source>
</evidence>
<feature type="compositionally biased region" description="Acidic residues" evidence="1">
    <location>
        <begin position="144"/>
        <end position="157"/>
    </location>
</feature>
<proteinExistence type="predicted"/>
<protein>
    <submittedName>
        <fullName evidence="2">Uncharacterized protein</fullName>
    </submittedName>
</protein>
<accession>A0A225UX89</accession>
<dbReference type="Proteomes" id="UP000198211">
    <property type="component" value="Unassembled WGS sequence"/>
</dbReference>
<dbReference type="EMBL" id="NBNE01009737">
    <property type="protein sequence ID" value="OWY98115.1"/>
    <property type="molecule type" value="Genomic_DNA"/>
</dbReference>
<dbReference type="AlphaFoldDB" id="A0A225UX89"/>
<keyword evidence="3" id="KW-1185">Reference proteome</keyword>
<feature type="compositionally biased region" description="Acidic residues" evidence="1">
    <location>
        <begin position="171"/>
        <end position="182"/>
    </location>
</feature>
<dbReference type="OrthoDB" id="125038at2759"/>
<comment type="caution">
    <text evidence="2">The sequence shown here is derived from an EMBL/GenBank/DDBJ whole genome shotgun (WGS) entry which is preliminary data.</text>
</comment>
<evidence type="ECO:0000256" key="1">
    <source>
        <dbReference type="SAM" id="MobiDB-lite"/>
    </source>
</evidence>
<organism evidence="2 3">
    <name type="scientific">Phytophthora megakarya</name>
    <dbReference type="NCBI Taxonomy" id="4795"/>
    <lineage>
        <taxon>Eukaryota</taxon>
        <taxon>Sar</taxon>
        <taxon>Stramenopiles</taxon>
        <taxon>Oomycota</taxon>
        <taxon>Peronosporomycetes</taxon>
        <taxon>Peronosporales</taxon>
        <taxon>Peronosporaceae</taxon>
        <taxon>Phytophthora</taxon>
    </lineage>
</organism>
<feature type="compositionally biased region" description="Pro residues" evidence="1">
    <location>
        <begin position="202"/>
        <end position="220"/>
    </location>
</feature>
<feature type="region of interest" description="Disordered" evidence="1">
    <location>
        <begin position="137"/>
        <end position="226"/>
    </location>
</feature>
<sequence length="226" mass="24932">WFGGTAAKHSATAIRASLANDALQEDLVTLFKRKDKTAYRRVITRLLDPYSGDENGYSSIPELLEQYGALDPTNTSYLRLTTRALACIVLDAKTLPPTESWVGNKQTGVWKKLLSDRSVLEEAKRIRTTKKAGLYEPDIPSIDYEQDDADSDFEDENGQYTALPPSPPSLLDEDEFENGEDQQSEHESEDKPPPPKDSNAKKPPPTESPSTSDPPSPAKSPAPKSK</sequence>
<evidence type="ECO:0000313" key="3">
    <source>
        <dbReference type="Proteomes" id="UP000198211"/>
    </source>
</evidence>
<feature type="compositionally biased region" description="Basic and acidic residues" evidence="1">
    <location>
        <begin position="183"/>
        <end position="200"/>
    </location>
</feature>
<feature type="non-terminal residue" evidence="2">
    <location>
        <position position="1"/>
    </location>
</feature>